<dbReference type="Proteomes" id="UP001456524">
    <property type="component" value="Unassembled WGS sequence"/>
</dbReference>
<accession>A0ABR1XUS6</accession>
<feature type="domain" description="C2H2-type" evidence="6">
    <location>
        <begin position="570"/>
        <end position="598"/>
    </location>
</feature>
<dbReference type="PANTHER" id="PTHR19818:SF139">
    <property type="entry name" value="PAIR-RULE PROTEIN ODD-PAIRED"/>
    <property type="match status" value="1"/>
</dbReference>
<dbReference type="PROSITE" id="PS00028">
    <property type="entry name" value="ZINC_FINGER_C2H2_1"/>
    <property type="match status" value="2"/>
</dbReference>
<name>A0ABR1XUS6_9PEZI</name>
<evidence type="ECO:0000256" key="3">
    <source>
        <dbReference type="ARBA" id="ARBA00022771"/>
    </source>
</evidence>
<feature type="domain" description="C2H2-type" evidence="6">
    <location>
        <begin position="511"/>
        <end position="538"/>
    </location>
</feature>
<keyword evidence="8" id="KW-1185">Reference proteome</keyword>
<keyword evidence="1" id="KW-0479">Metal-binding</keyword>
<evidence type="ECO:0000313" key="8">
    <source>
        <dbReference type="Proteomes" id="UP001456524"/>
    </source>
</evidence>
<dbReference type="PROSITE" id="PS50157">
    <property type="entry name" value="ZINC_FINGER_C2H2_2"/>
    <property type="match status" value="2"/>
</dbReference>
<proteinExistence type="predicted"/>
<dbReference type="EMBL" id="JBBWUH010000005">
    <property type="protein sequence ID" value="KAK8166953.1"/>
    <property type="molecule type" value="Genomic_DNA"/>
</dbReference>
<organism evidence="7 8">
    <name type="scientific">Phyllosticta citrichinensis</name>
    <dbReference type="NCBI Taxonomy" id="1130410"/>
    <lineage>
        <taxon>Eukaryota</taxon>
        <taxon>Fungi</taxon>
        <taxon>Dikarya</taxon>
        <taxon>Ascomycota</taxon>
        <taxon>Pezizomycotina</taxon>
        <taxon>Dothideomycetes</taxon>
        <taxon>Dothideomycetes incertae sedis</taxon>
        <taxon>Botryosphaeriales</taxon>
        <taxon>Phyllostictaceae</taxon>
        <taxon>Phyllosticta</taxon>
    </lineage>
</organism>
<gene>
    <name evidence="7" type="ORF">IWX90DRAFT_229923</name>
</gene>
<comment type="caution">
    <text evidence="7">The sequence shown here is derived from an EMBL/GenBank/DDBJ whole genome shotgun (WGS) entry which is preliminary data.</text>
</comment>
<evidence type="ECO:0000256" key="1">
    <source>
        <dbReference type="ARBA" id="ARBA00022723"/>
    </source>
</evidence>
<dbReference type="SMART" id="SM00355">
    <property type="entry name" value="ZnF_C2H2"/>
    <property type="match status" value="6"/>
</dbReference>
<keyword evidence="2" id="KW-0677">Repeat</keyword>
<dbReference type="InterPro" id="IPR036236">
    <property type="entry name" value="Znf_C2H2_sf"/>
</dbReference>
<protein>
    <recommendedName>
        <fullName evidence="6">C2H2-type domain-containing protein</fullName>
    </recommendedName>
</protein>
<keyword evidence="3 5" id="KW-0863">Zinc-finger</keyword>
<sequence length="687" mass="75560">MAQEPKLLPFMMTPHFAMRSPSPQLAGSKRDASGQILGATTWKKHMVENFGCQIETAECQNPICVNPQHLLVNSNLHNDLHRHSACVPPSATSAGHVQSCKRPSAASVSDICTEKACLSGDPETDANHFCDGIFLDSCSTSPTCIGDEACTIPDSCCVDPNCDLSDVCWDNLCTDVDCDQAPCPDGLCLVDEVCFKEPCPRASAPDQASCVALEDQLRQSLCSAHPHPPHLIPGAHGEPGLACSGAHGHFGHGSLHSHGWMSADASTSHQQAHCLNNDGSYGCHVPHFHANGNSHAPAGYMPTNMNGQLYMATSALEQLSQSARHMANNQNSNRIFEWQAATSHYDSTPTLEGSFSGSSLSSPVSSFPTHASSDFSFKNAVDSAQGTFMRPSSPLGPPAKRFHDDVSYSRFNFDTLPCSTRNDFGVARSVETAEHTCLWTIPVKSEDQTPVLCNKKFRSAKDLADHMKEEHTEGIEGKYCCQWQGCPSSTDFKQSGKLARHFAIHSKYKRFQCKFCDKSFNTAQTLENHHNTHTGERPHICHYEGCTYAAATATQLKGHIQGTHLKEKRFQCKLCDFCCTDSSNLTKHENGVHGRKEYRCPHPGCDYPVTDEWSQIRKHFKESGHCPELLESNSQVQKRYKKAAVVKDQATVMANGRRAPISRNRTRRSETVERKDESECSVEPIFC</sequence>
<dbReference type="InterPro" id="IPR050329">
    <property type="entry name" value="GLI_C2H2-zinc-finger"/>
</dbReference>
<evidence type="ECO:0000256" key="5">
    <source>
        <dbReference type="PROSITE-ProRule" id="PRU00042"/>
    </source>
</evidence>
<evidence type="ECO:0000256" key="2">
    <source>
        <dbReference type="ARBA" id="ARBA00022737"/>
    </source>
</evidence>
<dbReference type="PANTHER" id="PTHR19818">
    <property type="entry name" value="ZINC FINGER PROTEIN ZIC AND GLI"/>
    <property type="match status" value="1"/>
</dbReference>
<evidence type="ECO:0000256" key="4">
    <source>
        <dbReference type="ARBA" id="ARBA00022833"/>
    </source>
</evidence>
<keyword evidence="4" id="KW-0862">Zinc</keyword>
<dbReference type="Pfam" id="PF00096">
    <property type="entry name" value="zf-C2H2"/>
    <property type="match status" value="2"/>
</dbReference>
<dbReference type="SUPFAM" id="SSF57667">
    <property type="entry name" value="beta-beta-alpha zinc fingers"/>
    <property type="match status" value="2"/>
</dbReference>
<evidence type="ECO:0000313" key="7">
    <source>
        <dbReference type="EMBL" id="KAK8166953.1"/>
    </source>
</evidence>
<evidence type="ECO:0000259" key="6">
    <source>
        <dbReference type="PROSITE" id="PS50157"/>
    </source>
</evidence>
<reference evidence="7 8" key="1">
    <citation type="journal article" date="2022" name="G3 (Bethesda)">
        <title>Enemy or ally: a genomic approach to elucidate the lifestyle of Phyllosticta citrichinaensis.</title>
        <authorList>
            <person name="Buijs V.A."/>
            <person name="Groenewald J.Z."/>
            <person name="Haridas S."/>
            <person name="LaButti K.M."/>
            <person name="Lipzen A."/>
            <person name="Martin F.M."/>
            <person name="Barry K."/>
            <person name="Grigoriev I.V."/>
            <person name="Crous P.W."/>
            <person name="Seidl M.F."/>
        </authorList>
    </citation>
    <scope>NUCLEOTIDE SEQUENCE [LARGE SCALE GENOMIC DNA]</scope>
    <source>
        <strain evidence="7 8">CBS 129764</strain>
    </source>
</reference>
<dbReference type="Gene3D" id="3.30.160.60">
    <property type="entry name" value="Classic Zinc Finger"/>
    <property type="match status" value="4"/>
</dbReference>
<dbReference type="InterPro" id="IPR013087">
    <property type="entry name" value="Znf_C2H2_type"/>
</dbReference>